<evidence type="ECO:0000313" key="7">
    <source>
        <dbReference type="Proteomes" id="UP000199474"/>
    </source>
</evidence>
<dbReference type="InterPro" id="IPR012845">
    <property type="entry name" value="RNA_pol_sigma_FliA_WhiG"/>
</dbReference>
<gene>
    <name evidence="6" type="ORF">SAMN05216238_104141</name>
</gene>
<dbReference type="EMBL" id="FOMR01000004">
    <property type="protein sequence ID" value="SFD80178.1"/>
    <property type="molecule type" value="Genomic_DNA"/>
</dbReference>
<dbReference type="InterPro" id="IPR000943">
    <property type="entry name" value="RNA_pol_sigma70"/>
</dbReference>
<sequence>MSTDESPLLQTLWKHWLENNDRSAADQLIDYYTYIVSYHVERIASNLPARVSRDDLKSFGLMGLYDALTKFQHERDLKFDTYASFRVRGAILDGLRKEDWLPRSIRDKTKKVEQVSQELEQYFQREPTSEEIAERLKLTAKEVEEITRDTLVANILSIEEKPNKTSDHNEGIGYSIPDQSALQPDEQLVKRELKADLIESMQSLNQNEQMVVSLFYHKELTLTEIGHVLELTTSRISQIHRKALFKMRKSLQKLQANSNQSTQ</sequence>
<accession>A0A1I1VDZ3</accession>
<feature type="domain" description="RNA polymerase sigma-70" evidence="5">
    <location>
        <begin position="221"/>
        <end position="247"/>
    </location>
</feature>
<dbReference type="PIRSF" id="PIRSF000770">
    <property type="entry name" value="RNA_pol_sigma-SigE/K"/>
    <property type="match status" value="1"/>
</dbReference>
<dbReference type="PROSITE" id="PS00716">
    <property type="entry name" value="SIGMA70_2"/>
    <property type="match status" value="1"/>
</dbReference>
<dbReference type="RefSeq" id="WP_090083477.1">
    <property type="nucleotide sequence ID" value="NZ_FOMR01000004.1"/>
</dbReference>
<evidence type="ECO:0000259" key="5">
    <source>
        <dbReference type="PROSITE" id="PS00716"/>
    </source>
</evidence>
<dbReference type="Proteomes" id="UP000199474">
    <property type="component" value="Unassembled WGS sequence"/>
</dbReference>
<dbReference type="NCBIfam" id="NF005809">
    <property type="entry name" value="PRK07670.1"/>
    <property type="match status" value="1"/>
</dbReference>
<dbReference type="NCBIfam" id="NF005413">
    <property type="entry name" value="PRK06986.1"/>
    <property type="match status" value="1"/>
</dbReference>
<evidence type="ECO:0000313" key="6">
    <source>
        <dbReference type="EMBL" id="SFD80178.1"/>
    </source>
</evidence>
<dbReference type="CDD" id="cd06171">
    <property type="entry name" value="Sigma70_r4"/>
    <property type="match status" value="1"/>
</dbReference>
<dbReference type="PANTHER" id="PTHR30385:SF7">
    <property type="entry name" value="RNA POLYMERASE SIGMA FACTOR FLIA"/>
    <property type="match status" value="1"/>
</dbReference>
<dbReference type="Gene3D" id="1.10.1740.10">
    <property type="match status" value="1"/>
</dbReference>
<dbReference type="NCBIfam" id="TIGR02479">
    <property type="entry name" value="FliA_WhiG"/>
    <property type="match status" value="1"/>
</dbReference>
<keyword evidence="3" id="KW-0238">DNA-binding</keyword>
<evidence type="ECO:0000256" key="3">
    <source>
        <dbReference type="ARBA" id="ARBA00023125"/>
    </source>
</evidence>
<dbReference type="Pfam" id="PF04545">
    <property type="entry name" value="Sigma70_r4"/>
    <property type="match status" value="1"/>
</dbReference>
<reference evidence="7" key="1">
    <citation type="submission" date="2016-10" db="EMBL/GenBank/DDBJ databases">
        <authorList>
            <person name="Varghese N."/>
            <person name="Submissions S."/>
        </authorList>
    </citation>
    <scope>NUCLEOTIDE SEQUENCE [LARGE SCALE GENOMIC DNA]</scope>
    <source>
        <strain evidence="7">DSM 22530</strain>
    </source>
</reference>
<dbReference type="STRING" id="640948.SAMN05216238_104141"/>
<dbReference type="Pfam" id="PF04539">
    <property type="entry name" value="Sigma70_r3"/>
    <property type="match status" value="1"/>
</dbReference>
<evidence type="ECO:0000256" key="2">
    <source>
        <dbReference type="ARBA" id="ARBA00023082"/>
    </source>
</evidence>
<proteinExistence type="predicted"/>
<name>A0A1I1VDZ3_9BACI</name>
<dbReference type="AlphaFoldDB" id="A0A1I1VDZ3"/>
<dbReference type="Pfam" id="PF04542">
    <property type="entry name" value="Sigma70_r2"/>
    <property type="match status" value="1"/>
</dbReference>
<evidence type="ECO:0000256" key="4">
    <source>
        <dbReference type="ARBA" id="ARBA00023163"/>
    </source>
</evidence>
<dbReference type="InterPro" id="IPR007624">
    <property type="entry name" value="RNA_pol_sigma70_r3"/>
</dbReference>
<keyword evidence="2" id="KW-0731">Sigma factor</keyword>
<protein>
    <submittedName>
        <fullName evidence="6">RNA polymerase, sigma 28 subunit, SigD/FliA/WhiG</fullName>
    </submittedName>
</protein>
<evidence type="ECO:0000256" key="1">
    <source>
        <dbReference type="ARBA" id="ARBA00023015"/>
    </source>
</evidence>
<dbReference type="GO" id="GO:0006352">
    <property type="term" value="P:DNA-templated transcription initiation"/>
    <property type="evidence" value="ECO:0007669"/>
    <property type="project" value="InterPro"/>
</dbReference>
<dbReference type="OrthoDB" id="9799825at2"/>
<dbReference type="GO" id="GO:0003677">
    <property type="term" value="F:DNA binding"/>
    <property type="evidence" value="ECO:0007669"/>
    <property type="project" value="UniProtKB-KW"/>
</dbReference>
<dbReference type="Gene3D" id="1.20.140.160">
    <property type="match status" value="1"/>
</dbReference>
<dbReference type="NCBIfam" id="TIGR02937">
    <property type="entry name" value="sigma70-ECF"/>
    <property type="match status" value="1"/>
</dbReference>
<dbReference type="InterPro" id="IPR014284">
    <property type="entry name" value="RNA_pol_sigma-70_dom"/>
</dbReference>
<organism evidence="6 7">
    <name type="scientific">Lentibacillus persicus</name>
    <dbReference type="NCBI Taxonomy" id="640948"/>
    <lineage>
        <taxon>Bacteria</taxon>
        <taxon>Bacillati</taxon>
        <taxon>Bacillota</taxon>
        <taxon>Bacilli</taxon>
        <taxon>Bacillales</taxon>
        <taxon>Bacillaceae</taxon>
        <taxon>Lentibacillus</taxon>
    </lineage>
</organism>
<dbReference type="InterPro" id="IPR007630">
    <property type="entry name" value="RNA_pol_sigma70_r4"/>
</dbReference>
<keyword evidence="4" id="KW-0804">Transcription</keyword>
<dbReference type="PANTHER" id="PTHR30385">
    <property type="entry name" value="SIGMA FACTOR F FLAGELLAR"/>
    <property type="match status" value="1"/>
</dbReference>
<keyword evidence="7" id="KW-1185">Reference proteome</keyword>
<dbReference type="GO" id="GO:0003899">
    <property type="term" value="F:DNA-directed RNA polymerase activity"/>
    <property type="evidence" value="ECO:0007669"/>
    <property type="project" value="InterPro"/>
</dbReference>
<dbReference type="InterPro" id="IPR013325">
    <property type="entry name" value="RNA_pol_sigma_r2"/>
</dbReference>
<dbReference type="InterPro" id="IPR007627">
    <property type="entry name" value="RNA_pol_sigma70_r2"/>
</dbReference>
<dbReference type="InterPro" id="IPR013324">
    <property type="entry name" value="RNA_pol_sigma_r3/r4-like"/>
</dbReference>
<dbReference type="GO" id="GO:0016987">
    <property type="term" value="F:sigma factor activity"/>
    <property type="evidence" value="ECO:0007669"/>
    <property type="project" value="UniProtKB-KW"/>
</dbReference>
<dbReference type="PRINTS" id="PR00046">
    <property type="entry name" value="SIGMA70FCT"/>
</dbReference>
<dbReference type="SUPFAM" id="SSF88659">
    <property type="entry name" value="Sigma3 and sigma4 domains of RNA polymerase sigma factors"/>
    <property type="match status" value="2"/>
</dbReference>
<keyword evidence="1" id="KW-0805">Transcription regulation</keyword>
<dbReference type="SUPFAM" id="SSF88946">
    <property type="entry name" value="Sigma2 domain of RNA polymerase sigma factors"/>
    <property type="match status" value="1"/>
</dbReference>